<dbReference type="InterPro" id="IPR001841">
    <property type="entry name" value="Znf_RING"/>
</dbReference>
<dbReference type="GO" id="GO:0008270">
    <property type="term" value="F:zinc ion binding"/>
    <property type="evidence" value="ECO:0007669"/>
    <property type="project" value="UniProtKB-KW"/>
</dbReference>
<evidence type="ECO:0000256" key="5">
    <source>
        <dbReference type="SAM" id="MobiDB-lite"/>
    </source>
</evidence>
<protein>
    <submittedName>
        <fullName evidence="7">E3 ubiquitin-protein ligase rnf4</fullName>
    </submittedName>
</protein>
<reference evidence="7 8" key="1">
    <citation type="journal article" date="2021" name="Elife">
        <title>Chloroplast acquisition without the gene transfer in kleptoplastic sea slugs, Plakobranchus ocellatus.</title>
        <authorList>
            <person name="Maeda T."/>
            <person name="Takahashi S."/>
            <person name="Yoshida T."/>
            <person name="Shimamura S."/>
            <person name="Takaki Y."/>
            <person name="Nagai Y."/>
            <person name="Toyoda A."/>
            <person name="Suzuki Y."/>
            <person name="Arimoto A."/>
            <person name="Ishii H."/>
            <person name="Satoh N."/>
            <person name="Nishiyama T."/>
            <person name="Hasebe M."/>
            <person name="Maruyama T."/>
            <person name="Minagawa J."/>
            <person name="Obokata J."/>
            <person name="Shigenobu S."/>
        </authorList>
    </citation>
    <scope>NUCLEOTIDE SEQUENCE [LARGE SCALE GENOMIC DNA]</scope>
</reference>
<dbReference type="PROSITE" id="PS00518">
    <property type="entry name" value="ZF_RING_1"/>
    <property type="match status" value="1"/>
</dbReference>
<evidence type="ECO:0000259" key="6">
    <source>
        <dbReference type="PROSITE" id="PS50089"/>
    </source>
</evidence>
<organism evidence="7 8">
    <name type="scientific">Plakobranchus ocellatus</name>
    <dbReference type="NCBI Taxonomy" id="259542"/>
    <lineage>
        <taxon>Eukaryota</taxon>
        <taxon>Metazoa</taxon>
        <taxon>Spiralia</taxon>
        <taxon>Lophotrochozoa</taxon>
        <taxon>Mollusca</taxon>
        <taxon>Gastropoda</taxon>
        <taxon>Heterobranchia</taxon>
        <taxon>Euthyneura</taxon>
        <taxon>Panpulmonata</taxon>
        <taxon>Sacoglossa</taxon>
        <taxon>Placobranchoidea</taxon>
        <taxon>Plakobranchidae</taxon>
        <taxon>Plakobranchus</taxon>
    </lineage>
</organism>
<feature type="compositionally biased region" description="Basic residues" evidence="5">
    <location>
        <begin position="11"/>
        <end position="20"/>
    </location>
</feature>
<dbReference type="Gene3D" id="3.30.40.10">
    <property type="entry name" value="Zinc/RING finger domain, C3HC4 (zinc finger)"/>
    <property type="match status" value="1"/>
</dbReference>
<proteinExistence type="predicted"/>
<evidence type="ECO:0000313" key="7">
    <source>
        <dbReference type="EMBL" id="GFO47877.1"/>
    </source>
</evidence>
<dbReference type="InterPro" id="IPR017907">
    <property type="entry name" value="Znf_RING_CS"/>
</dbReference>
<sequence length="192" mass="21435">MASSSEGRQNGRSRARRQRSSRTVDVDEPAVVSESTDCIDLTADTSTDDIIDMTRGPTRRRRGSGRRGRRRSSLRRNERNSSAGVDWSSSGTPVCVYLSDESDTELPDPTEEPQQGSSSNNSTLQSPEGVKISCPICMEDVRQIRRSHKKLMSTTCGHIFCNVCIEAAIRSQHMCPTCRKRLTVRSFHPLFI</sequence>
<comment type="caution">
    <text evidence="7">The sequence shown here is derived from an EMBL/GenBank/DDBJ whole genome shotgun (WGS) entry which is preliminary data.</text>
</comment>
<dbReference type="InterPro" id="IPR013083">
    <property type="entry name" value="Znf_RING/FYVE/PHD"/>
</dbReference>
<feature type="domain" description="RING-type" evidence="6">
    <location>
        <begin position="134"/>
        <end position="179"/>
    </location>
</feature>
<dbReference type="AlphaFoldDB" id="A0AAV4DU76"/>
<feature type="compositionally biased region" description="Basic residues" evidence="5">
    <location>
        <begin position="57"/>
        <end position="74"/>
    </location>
</feature>
<keyword evidence="3" id="KW-0862">Zinc</keyword>
<dbReference type="EMBL" id="BLXT01008354">
    <property type="protein sequence ID" value="GFO47877.1"/>
    <property type="molecule type" value="Genomic_DNA"/>
</dbReference>
<evidence type="ECO:0000256" key="4">
    <source>
        <dbReference type="PROSITE-ProRule" id="PRU00175"/>
    </source>
</evidence>
<dbReference type="SMART" id="SM00184">
    <property type="entry name" value="RING"/>
    <property type="match status" value="1"/>
</dbReference>
<feature type="compositionally biased region" description="Acidic residues" evidence="5">
    <location>
        <begin position="100"/>
        <end position="111"/>
    </location>
</feature>
<evidence type="ECO:0000313" key="8">
    <source>
        <dbReference type="Proteomes" id="UP000735302"/>
    </source>
</evidence>
<dbReference type="SUPFAM" id="SSF57850">
    <property type="entry name" value="RING/U-box"/>
    <property type="match status" value="1"/>
</dbReference>
<dbReference type="PANTHER" id="PTHR23041">
    <property type="entry name" value="RING FINGER DOMAIN-CONTAINING"/>
    <property type="match status" value="1"/>
</dbReference>
<name>A0AAV4DU76_9GAST</name>
<keyword evidence="8" id="KW-1185">Reference proteome</keyword>
<accession>A0AAV4DU76</accession>
<dbReference type="Proteomes" id="UP000735302">
    <property type="component" value="Unassembled WGS sequence"/>
</dbReference>
<feature type="compositionally biased region" description="Polar residues" evidence="5">
    <location>
        <begin position="112"/>
        <end position="126"/>
    </location>
</feature>
<evidence type="ECO:0000256" key="2">
    <source>
        <dbReference type="ARBA" id="ARBA00022771"/>
    </source>
</evidence>
<evidence type="ECO:0000256" key="3">
    <source>
        <dbReference type="ARBA" id="ARBA00022833"/>
    </source>
</evidence>
<dbReference type="InterPro" id="IPR047134">
    <property type="entry name" value="RNF4"/>
</dbReference>
<dbReference type="Pfam" id="PF13639">
    <property type="entry name" value="zf-RING_2"/>
    <property type="match status" value="1"/>
</dbReference>
<evidence type="ECO:0000256" key="1">
    <source>
        <dbReference type="ARBA" id="ARBA00022723"/>
    </source>
</evidence>
<dbReference type="PROSITE" id="PS50089">
    <property type="entry name" value="ZF_RING_2"/>
    <property type="match status" value="1"/>
</dbReference>
<dbReference type="PANTHER" id="PTHR23041:SF78">
    <property type="entry name" value="E3 UBIQUITIN-PROTEIN LIGASE RNF4"/>
    <property type="match status" value="1"/>
</dbReference>
<keyword evidence="2 4" id="KW-0863">Zinc-finger</keyword>
<feature type="region of interest" description="Disordered" evidence="5">
    <location>
        <begin position="1"/>
        <end position="127"/>
    </location>
</feature>
<dbReference type="GO" id="GO:0045944">
    <property type="term" value="P:positive regulation of transcription by RNA polymerase II"/>
    <property type="evidence" value="ECO:0007669"/>
    <property type="project" value="TreeGrafter"/>
</dbReference>
<keyword evidence="1" id="KW-0479">Metal-binding</keyword>
<gene>
    <name evidence="7" type="ORF">PoB_007438200</name>
</gene>